<dbReference type="HOGENOM" id="CLU_3399467_0_0_1"/>
<feature type="compositionally biased region" description="Basic residues" evidence="1">
    <location>
        <begin position="17"/>
        <end position="31"/>
    </location>
</feature>
<sequence length="31" mass="3852">MCRTLSERSQKRESKGSKQRRRYNWRHGRSS</sequence>
<dbReference type="EMBL" id="KI980407">
    <property type="protein sequence ID" value="EXK24172.1"/>
    <property type="molecule type" value="Genomic_DNA"/>
</dbReference>
<dbReference type="AlphaFoldDB" id="W9Z6E6"/>
<evidence type="ECO:0000313" key="2">
    <source>
        <dbReference type="EMBL" id="EXK24172.1"/>
    </source>
</evidence>
<name>W9Z6E6_FUSOX</name>
<dbReference type="Proteomes" id="UP000030703">
    <property type="component" value="Unassembled WGS sequence"/>
</dbReference>
<organism evidence="2">
    <name type="scientific">Fusarium oxysporum f. sp. melonis 26406</name>
    <dbReference type="NCBI Taxonomy" id="1089452"/>
    <lineage>
        <taxon>Eukaryota</taxon>
        <taxon>Fungi</taxon>
        <taxon>Dikarya</taxon>
        <taxon>Ascomycota</taxon>
        <taxon>Pezizomycotina</taxon>
        <taxon>Sordariomycetes</taxon>
        <taxon>Hypocreomycetidae</taxon>
        <taxon>Hypocreales</taxon>
        <taxon>Nectriaceae</taxon>
        <taxon>Fusarium</taxon>
        <taxon>Fusarium oxysporum species complex</taxon>
    </lineage>
</organism>
<accession>W9Z6E6</accession>
<proteinExistence type="predicted"/>
<reference evidence="2" key="2">
    <citation type="submission" date="2014-02" db="EMBL/GenBank/DDBJ databases">
        <title>Annotation of the Genome Sequence of Fusarium oxysporum f. sp. melonis 26406.</title>
        <authorList>
            <consortium name="The Broad Institute Genomics Platform"/>
            <person name="Ma L.-J."/>
            <person name="Corby-Kistler H."/>
            <person name="Broz K."/>
            <person name="Gale L.R."/>
            <person name="Jonkers W."/>
            <person name="O'Donnell K."/>
            <person name="Ploetz R."/>
            <person name="Steinberg C."/>
            <person name="Schwartz D.C."/>
            <person name="VanEtten H."/>
            <person name="Zhou S."/>
            <person name="Young S.K."/>
            <person name="Zeng Q."/>
            <person name="Gargeya S."/>
            <person name="Fitzgerald M."/>
            <person name="Abouelleil A."/>
            <person name="Alvarado L."/>
            <person name="Chapman S.B."/>
            <person name="Gainer-Dewar J."/>
            <person name="Goldberg J."/>
            <person name="Griggs A."/>
            <person name="Gujja S."/>
            <person name="Hansen M."/>
            <person name="Howarth C."/>
            <person name="Imamovic A."/>
            <person name="Ireland A."/>
            <person name="Larimer J."/>
            <person name="McCowan C."/>
            <person name="Murphy C."/>
            <person name="Pearson M."/>
            <person name="Poon T.W."/>
            <person name="Priest M."/>
            <person name="Roberts A."/>
            <person name="Saif S."/>
            <person name="Shea T."/>
            <person name="Sykes S."/>
            <person name="Wortman J."/>
            <person name="Nusbaum C."/>
            <person name="Birren B."/>
        </authorList>
    </citation>
    <scope>NUCLEOTIDE SEQUENCE</scope>
    <source>
        <strain evidence="2">26406</strain>
    </source>
</reference>
<feature type="compositionally biased region" description="Basic and acidic residues" evidence="1">
    <location>
        <begin position="1"/>
        <end position="16"/>
    </location>
</feature>
<feature type="region of interest" description="Disordered" evidence="1">
    <location>
        <begin position="1"/>
        <end position="31"/>
    </location>
</feature>
<evidence type="ECO:0000256" key="1">
    <source>
        <dbReference type="SAM" id="MobiDB-lite"/>
    </source>
</evidence>
<protein>
    <submittedName>
        <fullName evidence="2">Uncharacterized protein</fullName>
    </submittedName>
</protein>
<gene>
    <name evidence="2" type="ORF">FOMG_19087</name>
</gene>
<dbReference type="VEuPathDB" id="FungiDB:FOMG_19087"/>
<reference evidence="2" key="1">
    <citation type="submission" date="2012-04" db="EMBL/GenBank/DDBJ databases">
        <title>The Genome Sequence of Fusarium oxysporum melonis.</title>
        <authorList>
            <consortium name="The Broad Institute Genome Sequencing Platform"/>
            <person name="Ma L.-J."/>
            <person name="Gale L.R."/>
            <person name="Schwartz D.C."/>
            <person name="Zhou S."/>
            <person name="Corby-Kistler H."/>
            <person name="Young S.K."/>
            <person name="Zeng Q."/>
            <person name="Gargeya S."/>
            <person name="Fitzgerald M."/>
            <person name="Haas B."/>
            <person name="Abouelleil A."/>
            <person name="Alvarado L."/>
            <person name="Arachchi H.M."/>
            <person name="Berlin A."/>
            <person name="Brown A."/>
            <person name="Chapman S.B."/>
            <person name="Chen Z."/>
            <person name="Dunbar C."/>
            <person name="Freedman E."/>
            <person name="Gearin G."/>
            <person name="Goldberg J."/>
            <person name="Griggs A."/>
            <person name="Gujja S."/>
            <person name="Heiman D."/>
            <person name="Howarth C."/>
            <person name="Larson L."/>
            <person name="Lui A."/>
            <person name="MacDonald P.J.P."/>
            <person name="Montmayeur A."/>
            <person name="Murphy C."/>
            <person name="Neiman D."/>
            <person name="Pearson M."/>
            <person name="Priest M."/>
            <person name="Roberts A."/>
            <person name="Saif S."/>
            <person name="Shea T."/>
            <person name="Shenoy N."/>
            <person name="Sisk P."/>
            <person name="Stolte C."/>
            <person name="Sykes S."/>
            <person name="Wortman J."/>
            <person name="Nusbaum C."/>
            <person name="Birren B."/>
        </authorList>
    </citation>
    <scope>NUCLEOTIDE SEQUENCE</scope>
    <source>
        <strain evidence="2">26406</strain>
    </source>
</reference>